<keyword evidence="13" id="KW-1185">Reference proteome</keyword>
<comment type="subcellular location">
    <subcellularLocation>
        <location evidence="1">Mitochondrion membrane</location>
        <topology evidence="1">Multi-pass membrane protein</topology>
    </subcellularLocation>
</comment>
<evidence type="ECO:0000256" key="4">
    <source>
        <dbReference type="ARBA" id="ARBA00022692"/>
    </source>
</evidence>
<feature type="repeat" description="Solcar" evidence="9">
    <location>
        <begin position="209"/>
        <end position="299"/>
    </location>
</feature>
<evidence type="ECO:0000313" key="12">
    <source>
        <dbReference type="EMBL" id="KJE94663.1"/>
    </source>
</evidence>
<feature type="region of interest" description="Disordered" evidence="11">
    <location>
        <begin position="316"/>
        <end position="340"/>
    </location>
</feature>
<dbReference type="InterPro" id="IPR049563">
    <property type="entry name" value="TXTP-like"/>
</dbReference>
<dbReference type="STRING" id="595528.A0A0D2WT06"/>
<gene>
    <name evidence="12" type="ORF">CAOG_005276</name>
</gene>
<evidence type="ECO:0000256" key="8">
    <source>
        <dbReference type="ARBA" id="ARBA00023136"/>
    </source>
</evidence>
<keyword evidence="6" id="KW-1133">Transmembrane helix</keyword>
<feature type="compositionally biased region" description="Low complexity" evidence="11">
    <location>
        <begin position="326"/>
        <end position="340"/>
    </location>
</feature>
<dbReference type="Gene3D" id="1.50.40.10">
    <property type="entry name" value="Mitochondrial carrier domain"/>
    <property type="match status" value="1"/>
</dbReference>
<dbReference type="PROSITE" id="PS50920">
    <property type="entry name" value="SOLCAR"/>
    <property type="match status" value="3"/>
</dbReference>
<dbReference type="Pfam" id="PF00153">
    <property type="entry name" value="Mito_carr"/>
    <property type="match status" value="3"/>
</dbReference>
<dbReference type="RefSeq" id="XP_004346961.1">
    <property type="nucleotide sequence ID" value="XM_004346911.2"/>
</dbReference>
<dbReference type="InterPro" id="IPR018108">
    <property type="entry name" value="MCP_transmembrane"/>
</dbReference>
<dbReference type="GO" id="GO:0005469">
    <property type="term" value="F:succinate:fumarate antiporter activity"/>
    <property type="evidence" value="ECO:0007669"/>
    <property type="project" value="TreeGrafter"/>
</dbReference>
<evidence type="ECO:0000256" key="2">
    <source>
        <dbReference type="ARBA" id="ARBA00006375"/>
    </source>
</evidence>
<dbReference type="InterPro" id="IPR002067">
    <property type="entry name" value="MCP"/>
</dbReference>
<keyword evidence="7" id="KW-0496">Mitochondrion</keyword>
<dbReference type="EMBL" id="KE346367">
    <property type="protein sequence ID" value="KJE94663.1"/>
    <property type="molecule type" value="Genomic_DNA"/>
</dbReference>
<evidence type="ECO:0000256" key="11">
    <source>
        <dbReference type="SAM" id="MobiDB-lite"/>
    </source>
</evidence>
<feature type="repeat" description="Solcar" evidence="9">
    <location>
        <begin position="107"/>
        <end position="198"/>
    </location>
</feature>
<accession>A0A0D2WT06</accession>
<feature type="repeat" description="Solcar" evidence="9">
    <location>
        <begin position="10"/>
        <end position="96"/>
    </location>
</feature>
<evidence type="ECO:0000256" key="1">
    <source>
        <dbReference type="ARBA" id="ARBA00004225"/>
    </source>
</evidence>
<dbReference type="PANTHER" id="PTHR45788:SF2">
    <property type="entry name" value="SUCCINATE_FUMARATE MITOCHONDRIAL TRANSPORTER"/>
    <property type="match status" value="1"/>
</dbReference>
<protein>
    <submittedName>
        <fullName evidence="12">Succinate:fumarate antiporter</fullName>
    </submittedName>
</protein>
<evidence type="ECO:0000313" key="13">
    <source>
        <dbReference type="Proteomes" id="UP000008743"/>
    </source>
</evidence>
<name>A0A0D2WT06_CAPO3</name>
<proteinExistence type="inferred from homology"/>
<organism evidence="12 13">
    <name type="scientific">Capsaspora owczarzaki (strain ATCC 30864)</name>
    <dbReference type="NCBI Taxonomy" id="595528"/>
    <lineage>
        <taxon>Eukaryota</taxon>
        <taxon>Filasterea</taxon>
        <taxon>Capsaspora</taxon>
    </lineage>
</organism>
<dbReference type="PhylomeDB" id="A0A0D2WT06"/>
<dbReference type="AlphaFoldDB" id="A0A0D2WT06"/>
<evidence type="ECO:0000256" key="9">
    <source>
        <dbReference type="PROSITE-ProRule" id="PRU00282"/>
    </source>
</evidence>
<keyword evidence="5" id="KW-0677">Repeat</keyword>
<dbReference type="eggNOG" id="KOG0756">
    <property type="taxonomic scope" value="Eukaryota"/>
</dbReference>
<keyword evidence="8 9" id="KW-0472">Membrane</keyword>
<evidence type="ECO:0000256" key="10">
    <source>
        <dbReference type="RuleBase" id="RU000488"/>
    </source>
</evidence>
<evidence type="ECO:0000256" key="6">
    <source>
        <dbReference type="ARBA" id="ARBA00022989"/>
    </source>
</evidence>
<evidence type="ECO:0000256" key="3">
    <source>
        <dbReference type="ARBA" id="ARBA00022448"/>
    </source>
</evidence>
<keyword evidence="4 9" id="KW-0812">Transmembrane</keyword>
<sequence>MPPAKENTNRTFMANLVAGGSAGLAESCICHPLDTIKTRMQLQRNRGASIGPFGTAKKIIQIEGVMALYKGLTAVVSGIVPKMAIRFSSFEAFKSAMASADGTVSRSRVFLAGTLAGVTEAVLVVTPMEVVKIRLQAQRHSLADPHDAPRYRGSIHAAAMIIKEEGLSALYKGVIPTVLRQATNQAVNFTAYREIKETWLRYSPEKKELESWQHLLVGGVSGAMGPLANSPIDVIKTRLQKQRTIPGETPKYNGVSGTIQTMLKEEGIRSFYKGLTPRLMRIVPGQAITFAVYERVSTFLAVNNLLQKQPKEVLPELSRRAKEQGATATTEAAPAASTGA</sequence>
<evidence type="ECO:0000256" key="7">
    <source>
        <dbReference type="ARBA" id="ARBA00023128"/>
    </source>
</evidence>
<dbReference type="PANTHER" id="PTHR45788">
    <property type="entry name" value="SUCCINATE/FUMARATE MITOCHONDRIAL TRANSPORTER-RELATED"/>
    <property type="match status" value="1"/>
</dbReference>
<dbReference type="InterPro" id="IPR023395">
    <property type="entry name" value="MCP_dom_sf"/>
</dbReference>
<dbReference type="GO" id="GO:0031966">
    <property type="term" value="C:mitochondrial membrane"/>
    <property type="evidence" value="ECO:0007669"/>
    <property type="project" value="UniProtKB-SubCell"/>
</dbReference>
<dbReference type="OMA" id="KPYFHFG"/>
<comment type="similarity">
    <text evidence="2 10">Belongs to the mitochondrial carrier (TC 2.A.29) family.</text>
</comment>
<dbReference type="SUPFAM" id="SSF103506">
    <property type="entry name" value="Mitochondrial carrier"/>
    <property type="match status" value="1"/>
</dbReference>
<dbReference type="PRINTS" id="PR00926">
    <property type="entry name" value="MITOCARRIER"/>
</dbReference>
<evidence type="ECO:0000256" key="5">
    <source>
        <dbReference type="ARBA" id="ARBA00022737"/>
    </source>
</evidence>
<dbReference type="Proteomes" id="UP000008743">
    <property type="component" value="Unassembled WGS sequence"/>
</dbReference>
<dbReference type="OrthoDB" id="204711at2759"/>
<keyword evidence="3 10" id="KW-0813">Transport</keyword>
<dbReference type="InParanoid" id="A0A0D2WT06"/>
<reference evidence="13" key="1">
    <citation type="submission" date="2011-02" db="EMBL/GenBank/DDBJ databases">
        <title>The Genome Sequence of Capsaspora owczarzaki ATCC 30864.</title>
        <authorList>
            <person name="Russ C."/>
            <person name="Cuomo C."/>
            <person name="Burger G."/>
            <person name="Gray M.W."/>
            <person name="Holland P.W.H."/>
            <person name="King N."/>
            <person name="Lang F.B.F."/>
            <person name="Roger A.J."/>
            <person name="Ruiz-Trillo I."/>
            <person name="Young S.K."/>
            <person name="Zeng Q."/>
            <person name="Gargeya S."/>
            <person name="Alvarado L."/>
            <person name="Berlin A."/>
            <person name="Chapman S.B."/>
            <person name="Chen Z."/>
            <person name="Freedman E."/>
            <person name="Gellesch M."/>
            <person name="Goldberg J."/>
            <person name="Griggs A."/>
            <person name="Gujja S."/>
            <person name="Heilman E."/>
            <person name="Heiman D."/>
            <person name="Howarth C."/>
            <person name="Mehta T."/>
            <person name="Neiman D."/>
            <person name="Pearson M."/>
            <person name="Roberts A."/>
            <person name="Saif S."/>
            <person name="Shea T."/>
            <person name="Shenoy N."/>
            <person name="Sisk P."/>
            <person name="Stolte C."/>
            <person name="Sykes S."/>
            <person name="White J."/>
            <person name="Yandava C."/>
            <person name="Haas B."/>
            <person name="Nusbaum C."/>
            <person name="Birren B."/>
        </authorList>
    </citation>
    <scope>NUCLEOTIDE SEQUENCE</scope>
    <source>
        <strain evidence="13">ATCC 30864</strain>
    </source>
</reference>